<comment type="caution">
    <text evidence="1">The sequence shown here is derived from an EMBL/GenBank/DDBJ whole genome shotgun (WGS) entry which is preliminary data.</text>
</comment>
<name>A0A9P4WW44_9PLEO</name>
<proteinExistence type="predicted"/>
<accession>A0A9P4WW44</accession>
<gene>
    <name evidence="1" type="ORF">E8E12_005584</name>
</gene>
<sequence length="146" mass="16071">MKVSPAVLDVLVSLAAKALSKVLHQHRAGASVLCRDYLDDLKATLNLVDNTNEDADEEAVKTVKEDVDSGSGIGVSFCFCLQNRRVAAIIDAQMRNPSKTPGVEASAYPVHICHILNPTRKTGRNHKDCHKFWSCIFRSSHQDRVS</sequence>
<organism evidence="1 2">
    <name type="scientific">Didymella heteroderae</name>
    <dbReference type="NCBI Taxonomy" id="1769908"/>
    <lineage>
        <taxon>Eukaryota</taxon>
        <taxon>Fungi</taxon>
        <taxon>Dikarya</taxon>
        <taxon>Ascomycota</taxon>
        <taxon>Pezizomycotina</taxon>
        <taxon>Dothideomycetes</taxon>
        <taxon>Pleosporomycetidae</taxon>
        <taxon>Pleosporales</taxon>
        <taxon>Pleosporineae</taxon>
        <taxon>Didymellaceae</taxon>
        <taxon>Didymella</taxon>
    </lineage>
</organism>
<protein>
    <submittedName>
        <fullName evidence="1">Uncharacterized protein</fullName>
    </submittedName>
</protein>
<dbReference type="EMBL" id="SWKV01000011">
    <property type="protein sequence ID" value="KAF3043667.1"/>
    <property type="molecule type" value="Genomic_DNA"/>
</dbReference>
<keyword evidence="2" id="KW-1185">Reference proteome</keyword>
<dbReference type="AlphaFoldDB" id="A0A9P4WW44"/>
<reference evidence="1" key="1">
    <citation type="submission" date="2019-04" db="EMBL/GenBank/DDBJ databases">
        <title>Sequencing of skin fungus with MAO and IRED activity.</title>
        <authorList>
            <person name="Marsaioli A.J."/>
            <person name="Bonatto J.M.C."/>
            <person name="Reis Junior O."/>
        </authorList>
    </citation>
    <scope>NUCLEOTIDE SEQUENCE</scope>
    <source>
        <strain evidence="1">28M1</strain>
    </source>
</reference>
<evidence type="ECO:0000313" key="1">
    <source>
        <dbReference type="EMBL" id="KAF3043667.1"/>
    </source>
</evidence>
<dbReference type="Proteomes" id="UP000758155">
    <property type="component" value="Unassembled WGS sequence"/>
</dbReference>
<evidence type="ECO:0000313" key="2">
    <source>
        <dbReference type="Proteomes" id="UP000758155"/>
    </source>
</evidence>